<dbReference type="Proteomes" id="UP000034601">
    <property type="component" value="Unassembled WGS sequence"/>
</dbReference>
<dbReference type="AlphaFoldDB" id="A0A0G0U531"/>
<sequence>MRRLWKTLLLTSLIGGYLIIASTTKASDIVLNEVMAKPDDETEWVEIYNPTDQTVDLTGWIIKDGNSTSDDLTLDGEISPLSFRVFDHSKGWLNDSGDGDTVTLLNGTTTINSYTYQKASAGKTFGRQPDGGSWAENLTPTKGSTNGDPPTPTPSPTETPTSTPTPSDTPTPTKTLTPTKTPTPSPTAKPPTPTKNPTKTPTSAKSSTDNSQVNLPSSILSSSSAEEYYPTVLGESVSITPAQENTNSPKLNPFLILGGGILIIVGLNILVYLYKNR</sequence>
<evidence type="ECO:0000256" key="2">
    <source>
        <dbReference type="SAM" id="Phobius"/>
    </source>
</evidence>
<dbReference type="PROSITE" id="PS51841">
    <property type="entry name" value="LTD"/>
    <property type="match status" value="1"/>
</dbReference>
<comment type="caution">
    <text evidence="4">The sequence shown here is derived from an EMBL/GenBank/DDBJ whole genome shotgun (WGS) entry which is preliminary data.</text>
</comment>
<dbReference type="EMBL" id="LCAB01000016">
    <property type="protein sequence ID" value="KKR82291.1"/>
    <property type="molecule type" value="Genomic_DNA"/>
</dbReference>
<protein>
    <recommendedName>
        <fullName evidence="3">LTD domain-containing protein</fullName>
    </recommendedName>
</protein>
<feature type="transmembrane region" description="Helical" evidence="2">
    <location>
        <begin position="254"/>
        <end position="274"/>
    </location>
</feature>
<feature type="compositionally biased region" description="Low complexity" evidence="1">
    <location>
        <begin position="195"/>
        <end position="208"/>
    </location>
</feature>
<evidence type="ECO:0000256" key="1">
    <source>
        <dbReference type="SAM" id="MobiDB-lite"/>
    </source>
</evidence>
<accession>A0A0G0U531</accession>
<feature type="region of interest" description="Disordered" evidence="1">
    <location>
        <begin position="122"/>
        <end position="224"/>
    </location>
</feature>
<dbReference type="InterPro" id="IPR001322">
    <property type="entry name" value="Lamin_tail_dom"/>
</dbReference>
<dbReference type="PATRIC" id="fig|1618424.3.peg.1013"/>
<gene>
    <name evidence="4" type="ORF">UU29_C0016G0002</name>
</gene>
<feature type="domain" description="LTD" evidence="3">
    <location>
        <begin position="16"/>
        <end position="118"/>
    </location>
</feature>
<dbReference type="InterPro" id="IPR036415">
    <property type="entry name" value="Lamin_tail_dom_sf"/>
</dbReference>
<feature type="compositionally biased region" description="Polar residues" evidence="1">
    <location>
        <begin position="136"/>
        <end position="148"/>
    </location>
</feature>
<keyword evidence="2" id="KW-0812">Transmembrane</keyword>
<proteinExistence type="predicted"/>
<organism evidence="4 5">
    <name type="scientific">Candidatus Daviesbacteria bacterium GW2011_GWA2_40_9</name>
    <dbReference type="NCBI Taxonomy" id="1618424"/>
    <lineage>
        <taxon>Bacteria</taxon>
        <taxon>Candidatus Daviesiibacteriota</taxon>
    </lineage>
</organism>
<keyword evidence="2" id="KW-0472">Membrane</keyword>
<name>A0A0G0U531_9BACT</name>
<keyword evidence="2" id="KW-1133">Transmembrane helix</keyword>
<dbReference type="Gene3D" id="2.60.40.1260">
    <property type="entry name" value="Lamin Tail domain"/>
    <property type="match status" value="1"/>
</dbReference>
<reference evidence="4 5" key="1">
    <citation type="journal article" date="2015" name="Nature">
        <title>rRNA introns, odd ribosomes, and small enigmatic genomes across a large radiation of phyla.</title>
        <authorList>
            <person name="Brown C.T."/>
            <person name="Hug L.A."/>
            <person name="Thomas B.C."/>
            <person name="Sharon I."/>
            <person name="Castelle C.J."/>
            <person name="Singh A."/>
            <person name="Wilkins M.J."/>
            <person name="Williams K.H."/>
            <person name="Banfield J.F."/>
        </authorList>
    </citation>
    <scope>NUCLEOTIDE SEQUENCE [LARGE SCALE GENOMIC DNA]</scope>
</reference>
<dbReference type="SUPFAM" id="SSF74853">
    <property type="entry name" value="Lamin A/C globular tail domain"/>
    <property type="match status" value="1"/>
</dbReference>
<evidence type="ECO:0000313" key="4">
    <source>
        <dbReference type="EMBL" id="KKR82291.1"/>
    </source>
</evidence>
<dbReference type="Pfam" id="PF00932">
    <property type="entry name" value="LTD"/>
    <property type="match status" value="1"/>
</dbReference>
<feature type="compositionally biased region" description="Pro residues" evidence="1">
    <location>
        <begin position="181"/>
        <end position="194"/>
    </location>
</feature>
<evidence type="ECO:0000259" key="3">
    <source>
        <dbReference type="PROSITE" id="PS51841"/>
    </source>
</evidence>
<evidence type="ECO:0000313" key="5">
    <source>
        <dbReference type="Proteomes" id="UP000034601"/>
    </source>
</evidence>
<feature type="compositionally biased region" description="Low complexity" evidence="1">
    <location>
        <begin position="158"/>
        <end position="180"/>
    </location>
</feature>